<dbReference type="AGR" id="WB:WBGene00220254"/>
<dbReference type="HOGENOM" id="CLU_3425198_0_0_1"/>
<dbReference type="EMBL" id="BX284604">
    <property type="protein sequence ID" value="CCO25613.1"/>
    <property type="molecule type" value="Genomic_DNA"/>
</dbReference>
<keyword evidence="2" id="KW-1185">Reference proteome</keyword>
<dbReference type="InParanoid" id="K8ERQ8"/>
<dbReference type="CTD" id="24105016"/>
<evidence type="ECO:0000313" key="3">
    <source>
        <dbReference type="WormBase" id="Y105C5A.1285"/>
    </source>
</evidence>
<evidence type="ECO:0000313" key="2">
    <source>
        <dbReference type="Proteomes" id="UP000001940"/>
    </source>
</evidence>
<gene>
    <name evidence="1" type="ORF">CELE_Y105C5A.1285</name>
    <name evidence="1 3" type="ORF">Y105C5A.1285</name>
</gene>
<evidence type="ECO:0000313" key="1">
    <source>
        <dbReference type="EMBL" id="CCO25613.1"/>
    </source>
</evidence>
<organism evidence="1 2">
    <name type="scientific">Caenorhabditis elegans</name>
    <dbReference type="NCBI Taxonomy" id="6239"/>
    <lineage>
        <taxon>Eukaryota</taxon>
        <taxon>Metazoa</taxon>
        <taxon>Ecdysozoa</taxon>
        <taxon>Nematoda</taxon>
        <taxon>Chromadorea</taxon>
        <taxon>Rhabditida</taxon>
        <taxon>Rhabditina</taxon>
        <taxon>Rhabditomorpha</taxon>
        <taxon>Rhabditoidea</taxon>
        <taxon>Rhabditidae</taxon>
        <taxon>Peloderinae</taxon>
        <taxon>Caenorhabditis</taxon>
    </lineage>
</organism>
<dbReference type="PaxDb" id="6239-Y105C5A.1285"/>
<protein>
    <submittedName>
        <fullName evidence="1">Uncharacterized protein</fullName>
    </submittedName>
</protein>
<dbReference type="KEGG" id="cel:CELE_Y105C5A.1285"/>
<sequence>MYSYWFQMMMPLILDTTVPRWD</sequence>
<proteinExistence type="predicted"/>
<dbReference type="STRING" id="6239.Y105C5A.1285.1"/>
<dbReference type="GeneID" id="24105016"/>
<reference evidence="1 2" key="1">
    <citation type="journal article" date="1998" name="Science">
        <title>Genome sequence of the nematode C. elegans: a platform for investigating biology.</title>
        <authorList>
            <consortium name="The C. elegans sequencing consortium"/>
            <person name="Sulson J.E."/>
            <person name="Waterston R."/>
        </authorList>
    </citation>
    <scope>NUCLEOTIDE SEQUENCE [LARGE SCALE GENOMIC DNA]</scope>
    <source>
        <strain evidence="1 2">Bristol N2</strain>
    </source>
</reference>
<name>K8ERQ8_CAEEL</name>
<dbReference type="Bgee" id="WBGene00220254">
    <property type="expression patterns" value="Expressed in larva"/>
</dbReference>
<dbReference type="RefSeq" id="NP_001263826.1">
    <property type="nucleotide sequence ID" value="NM_001276897.1"/>
</dbReference>
<dbReference type="AlphaFoldDB" id="K8ERQ8"/>
<accession>K8ERQ8</accession>
<dbReference type="WormBase" id="Y105C5A.1285">
    <property type="protein sequence ID" value="CE47827"/>
    <property type="gene ID" value="WBGene00220254"/>
</dbReference>
<dbReference type="Proteomes" id="UP000001940">
    <property type="component" value="Chromosome IV"/>
</dbReference>